<evidence type="ECO:0000256" key="2">
    <source>
        <dbReference type="ARBA" id="ARBA00022448"/>
    </source>
</evidence>
<keyword evidence="10 16" id="KW-0472">Membrane</keyword>
<dbReference type="SUPFAM" id="SSF52540">
    <property type="entry name" value="P-loop containing nucleoside triphosphate hydrolases"/>
    <property type="match status" value="1"/>
</dbReference>
<dbReference type="Gene3D" id="3.40.50.300">
    <property type="entry name" value="P-loop containing nucleotide triphosphate hydrolases"/>
    <property type="match status" value="1"/>
</dbReference>
<accession>A0A1I7RYF4</accession>
<feature type="transmembrane region" description="Helical" evidence="16">
    <location>
        <begin position="116"/>
        <end position="135"/>
    </location>
</feature>
<keyword evidence="8 16" id="KW-1133">Transmembrane helix</keyword>
<keyword evidence="2" id="KW-0813">Transport</keyword>
<protein>
    <recommendedName>
        <fullName evidence="12">Iron-sulfur clusters transporter ABCB7, mitochondrial</fullName>
    </recommendedName>
    <alternativeName>
        <fullName evidence="13">ATP-binding cassette sub-family B member 7, mitochondrial</fullName>
    </alternativeName>
</protein>
<comment type="catalytic activity">
    <reaction evidence="15">
        <text>(glutathione)4[2Fe(III)-2S] cluster(in) + ATP + H2O = (glutathione)4[2Fe(III)-2S] cluster(out) + ADP + phosphate + H(+)</text>
        <dbReference type="Rhea" id="RHEA:67028"/>
        <dbReference type="ChEBI" id="CHEBI:15377"/>
        <dbReference type="ChEBI" id="CHEBI:15378"/>
        <dbReference type="ChEBI" id="CHEBI:30616"/>
        <dbReference type="ChEBI" id="CHEBI:43474"/>
        <dbReference type="ChEBI" id="CHEBI:167627"/>
        <dbReference type="ChEBI" id="CHEBI:456216"/>
    </reaction>
    <physiologicalReaction direction="left-to-right" evidence="15">
        <dbReference type="Rhea" id="RHEA:67029"/>
    </physiologicalReaction>
</comment>
<dbReference type="FunFam" id="3.40.50.300:FF:000287">
    <property type="entry name" value="Multidrug ABC transporter ATP-binding protein"/>
    <property type="match status" value="1"/>
</dbReference>
<dbReference type="InterPro" id="IPR011527">
    <property type="entry name" value="ABC1_TM_dom"/>
</dbReference>
<dbReference type="EMBL" id="CAJFCV020000001">
    <property type="protein sequence ID" value="CAG9085705.1"/>
    <property type="molecule type" value="Genomic_DNA"/>
</dbReference>
<evidence type="ECO:0000313" key="20">
    <source>
        <dbReference type="EMBL" id="CAG9085705.1"/>
    </source>
</evidence>
<dbReference type="GO" id="GO:0140359">
    <property type="term" value="F:ABC-type transporter activity"/>
    <property type="evidence" value="ECO:0007669"/>
    <property type="project" value="InterPro"/>
</dbReference>
<dbReference type="Proteomes" id="UP000095284">
    <property type="component" value="Unplaced"/>
</dbReference>
<evidence type="ECO:0000256" key="7">
    <source>
        <dbReference type="ARBA" id="ARBA00022946"/>
    </source>
</evidence>
<dbReference type="eggNOG" id="KOG0057">
    <property type="taxonomic scope" value="Eukaryota"/>
</dbReference>
<dbReference type="Pfam" id="PF00664">
    <property type="entry name" value="ABC_membrane"/>
    <property type="match status" value="1"/>
</dbReference>
<dbReference type="Proteomes" id="UP000582659">
    <property type="component" value="Unassembled WGS sequence"/>
</dbReference>
<evidence type="ECO:0000256" key="9">
    <source>
        <dbReference type="ARBA" id="ARBA00023128"/>
    </source>
</evidence>
<feature type="transmembrane region" description="Helical" evidence="16">
    <location>
        <begin position="229"/>
        <end position="250"/>
    </location>
</feature>
<keyword evidence="3 16" id="KW-0812">Transmembrane</keyword>
<organism evidence="21 23">
    <name type="scientific">Bursaphelenchus xylophilus</name>
    <name type="common">Pinewood nematode worm</name>
    <name type="synonym">Aphelenchoides xylophilus</name>
    <dbReference type="NCBI Taxonomy" id="6326"/>
    <lineage>
        <taxon>Eukaryota</taxon>
        <taxon>Metazoa</taxon>
        <taxon>Ecdysozoa</taxon>
        <taxon>Nematoda</taxon>
        <taxon>Chromadorea</taxon>
        <taxon>Rhabditida</taxon>
        <taxon>Tylenchina</taxon>
        <taxon>Tylenchomorpha</taxon>
        <taxon>Aphelenchoidea</taxon>
        <taxon>Aphelenchoididae</taxon>
        <taxon>Bursaphelenchus</taxon>
    </lineage>
</organism>
<proteinExistence type="inferred from homology"/>
<evidence type="ECO:0000256" key="8">
    <source>
        <dbReference type="ARBA" id="ARBA00022989"/>
    </source>
</evidence>
<dbReference type="GO" id="GO:0016887">
    <property type="term" value="F:ATP hydrolysis activity"/>
    <property type="evidence" value="ECO:0007669"/>
    <property type="project" value="InterPro"/>
</dbReference>
<dbReference type="Pfam" id="PF00005">
    <property type="entry name" value="ABC_tran"/>
    <property type="match status" value="1"/>
</dbReference>
<evidence type="ECO:0000256" key="12">
    <source>
        <dbReference type="ARBA" id="ARBA00041016"/>
    </source>
</evidence>
<dbReference type="InterPro" id="IPR036640">
    <property type="entry name" value="ABC1_TM_sf"/>
</dbReference>
<dbReference type="InterPro" id="IPR039421">
    <property type="entry name" value="Type_1_exporter"/>
</dbReference>
<dbReference type="AlphaFoldDB" id="A0A1I7RYF4"/>
<feature type="transmembrane region" description="Helical" evidence="16">
    <location>
        <begin position="312"/>
        <end position="334"/>
    </location>
</feature>
<dbReference type="SMART" id="SM00382">
    <property type="entry name" value="AAA"/>
    <property type="match status" value="1"/>
</dbReference>
<evidence type="ECO:0000256" key="16">
    <source>
        <dbReference type="SAM" id="Phobius"/>
    </source>
</evidence>
<evidence type="ECO:0000256" key="6">
    <source>
        <dbReference type="ARBA" id="ARBA00022840"/>
    </source>
</evidence>
<dbReference type="SUPFAM" id="SSF90123">
    <property type="entry name" value="ABC transporter transmembrane region"/>
    <property type="match status" value="1"/>
</dbReference>
<keyword evidence="4" id="KW-0547">Nucleotide-binding</keyword>
<dbReference type="SMR" id="A0A1I7RYF4"/>
<reference evidence="23" key="1">
    <citation type="submission" date="2016-11" db="UniProtKB">
        <authorList>
            <consortium name="WormBaseParasite"/>
        </authorList>
    </citation>
    <scope>IDENTIFICATION</scope>
</reference>
<evidence type="ECO:0000259" key="18">
    <source>
        <dbReference type="PROSITE" id="PS50929"/>
    </source>
</evidence>
<dbReference type="PANTHER" id="PTHR24221">
    <property type="entry name" value="ATP-BINDING CASSETTE SUB-FAMILY B"/>
    <property type="match status" value="1"/>
</dbReference>
<keyword evidence="7" id="KW-0809">Transit peptide</keyword>
<dbReference type="GO" id="GO:0006879">
    <property type="term" value="P:intracellular iron ion homeostasis"/>
    <property type="evidence" value="ECO:0007669"/>
    <property type="project" value="TreeGrafter"/>
</dbReference>
<evidence type="ECO:0000256" key="5">
    <source>
        <dbReference type="ARBA" id="ARBA00022792"/>
    </source>
</evidence>
<evidence type="ECO:0000256" key="3">
    <source>
        <dbReference type="ARBA" id="ARBA00022692"/>
    </source>
</evidence>
<keyword evidence="6" id="KW-0067">ATP-binding</keyword>
<dbReference type="EMBL" id="CAJFDI010000001">
    <property type="protein sequence ID" value="CAD5210088.1"/>
    <property type="molecule type" value="Genomic_DNA"/>
</dbReference>
<dbReference type="OrthoDB" id="6500128at2759"/>
<dbReference type="GO" id="GO:0005524">
    <property type="term" value="F:ATP binding"/>
    <property type="evidence" value="ECO:0007669"/>
    <property type="project" value="UniProtKB-KW"/>
</dbReference>
<comment type="similarity">
    <text evidence="11">Belongs to the ABC transporter superfamily. ABCB family. Heavy Metal importer (TC 3.A.1.210) subfamily.</text>
</comment>
<dbReference type="InterPro" id="IPR003593">
    <property type="entry name" value="AAA+_ATPase"/>
</dbReference>
<keyword evidence="9" id="KW-0496">Mitochondrion</keyword>
<keyword evidence="22" id="KW-1185">Reference proteome</keyword>
<sequence length="685" mass="76403">MRTAVRYGSLLKVAQMSRLKLPSNAQINRFMHSGPAPGVPITGVDAKPPTAREIARRLMQFVWPQKNWSIKRRVIIAMSFLVAAKALNAFVPFFLRDVVNYYNNKAPETLRLNLDSGPSTVITTGIALIIAYGFARAGSSLFNELRNAVFARVAQHSVRNIAKQIFTHLHGLDLSFHLGRQTGALSKAIDRGTRGMSFVMSALVFNIVPTIFEVSLVSGIFYVKCGSDFTMVTAATVATYAAATIGVTMWRTKFRHHMNQADNDASSRAVDSLINYETVKYFTNEKFEVARYDHYLRKYEDASLKTSSSLALLNFVQNAIFSTGMIAVMALAAQNVANGMMTVGDIVMVNALLMQLSMPLNFLGSVYREVRQGLQDMQTMFSLLELKSKIIEKPNARQLITTSDRATVKFEDVVFGYVPNAPPILNGLSFEIPTGKKVAIVGGSGSGKSTIVRLLYRLYNTEKGRITINDEDIREFTLDSLRKSISVVPQDAVLFHDTLYYNLLYGNTEATKEQVYDVARMADLHDAILRMPHGYDTMVGERGLKISGGEKQRVAIARAILKNANVIVYDEATSALDALTEEHIMNSLKKAISGRSSLYIAHRLATVVDADVIYVLDNGVVKECGSHSDLLSRPNGKYLELWRSQHRFGWEAERLRKAAQQRQEENEFLNQLELDKCCGQTHDHH</sequence>
<feature type="domain" description="ABC transmembrane type-1" evidence="18">
    <location>
        <begin position="75"/>
        <end position="372"/>
    </location>
</feature>
<dbReference type="FunFam" id="1.20.1560.10:FF:000004">
    <property type="entry name" value="ATP-binding cassette sub-family B member 7"/>
    <property type="match status" value="1"/>
</dbReference>
<dbReference type="Proteomes" id="UP000659654">
    <property type="component" value="Unassembled WGS sequence"/>
</dbReference>
<dbReference type="WBParaSite" id="BXY_0577100.1">
    <property type="protein sequence ID" value="BXY_0577100.1"/>
    <property type="gene ID" value="BXY_0577100"/>
</dbReference>
<evidence type="ECO:0000313" key="21">
    <source>
        <dbReference type="Proteomes" id="UP000095284"/>
    </source>
</evidence>
<dbReference type="PROSITE" id="PS50929">
    <property type="entry name" value="ABC_TM1F"/>
    <property type="match status" value="1"/>
</dbReference>
<dbReference type="PROSITE" id="PS50893">
    <property type="entry name" value="ABC_TRANSPORTER_2"/>
    <property type="match status" value="1"/>
</dbReference>
<evidence type="ECO:0000256" key="4">
    <source>
        <dbReference type="ARBA" id="ARBA00022741"/>
    </source>
</evidence>
<dbReference type="GO" id="GO:0005743">
    <property type="term" value="C:mitochondrial inner membrane"/>
    <property type="evidence" value="ECO:0007669"/>
    <property type="project" value="UniProtKB-SubCell"/>
</dbReference>
<evidence type="ECO:0000256" key="10">
    <source>
        <dbReference type="ARBA" id="ARBA00023136"/>
    </source>
</evidence>
<evidence type="ECO:0000313" key="22">
    <source>
        <dbReference type="Proteomes" id="UP000659654"/>
    </source>
</evidence>
<evidence type="ECO:0000256" key="15">
    <source>
        <dbReference type="ARBA" id="ARBA00048046"/>
    </source>
</evidence>
<evidence type="ECO:0000256" key="14">
    <source>
        <dbReference type="ARBA" id="ARBA00045666"/>
    </source>
</evidence>
<evidence type="ECO:0000313" key="19">
    <source>
        <dbReference type="EMBL" id="CAD5210088.1"/>
    </source>
</evidence>
<evidence type="ECO:0000256" key="11">
    <source>
        <dbReference type="ARBA" id="ARBA00024363"/>
    </source>
</evidence>
<dbReference type="InterPro" id="IPR027417">
    <property type="entry name" value="P-loop_NTPase"/>
</dbReference>
<feature type="transmembrane region" description="Helical" evidence="16">
    <location>
        <begin position="74"/>
        <end position="96"/>
    </location>
</feature>
<dbReference type="InterPro" id="IPR003439">
    <property type="entry name" value="ABC_transporter-like_ATP-bd"/>
</dbReference>
<dbReference type="Gene3D" id="1.20.1560.10">
    <property type="entry name" value="ABC transporter type 1, transmembrane domain"/>
    <property type="match status" value="1"/>
</dbReference>
<dbReference type="CDD" id="cd18582">
    <property type="entry name" value="ABC_6TM_ATM1_ABCB7"/>
    <property type="match status" value="1"/>
</dbReference>
<evidence type="ECO:0000259" key="17">
    <source>
        <dbReference type="PROSITE" id="PS50893"/>
    </source>
</evidence>
<feature type="transmembrane region" description="Helical" evidence="16">
    <location>
        <begin position="198"/>
        <end position="223"/>
    </location>
</feature>
<evidence type="ECO:0000256" key="1">
    <source>
        <dbReference type="ARBA" id="ARBA00004448"/>
    </source>
</evidence>
<evidence type="ECO:0000313" key="23">
    <source>
        <dbReference type="WBParaSite" id="BXY_0577100.1"/>
    </source>
</evidence>
<keyword evidence="5" id="KW-0999">Mitochondrion inner membrane</keyword>
<dbReference type="PANTHER" id="PTHR24221:SF402">
    <property type="entry name" value="IRON-SULFUR CLUSTERS TRANSPORTER ABCB7, MITOCHONDRIAL"/>
    <property type="match status" value="1"/>
</dbReference>
<comment type="function">
    <text evidence="14">Performs an essential function in the generation of cytoplasmic iron-sulfur proteins by mediating the ATP-dependent export of Fe/S cluster precursors synthesized by NFS1 and other mitochondrial proteins. Hydrolyzes ATP. Binds glutathione and may function by transporting a glutathione-conjugated iron-sulfur compound.</text>
</comment>
<evidence type="ECO:0000256" key="13">
    <source>
        <dbReference type="ARBA" id="ARBA00042945"/>
    </source>
</evidence>
<comment type="subcellular location">
    <subcellularLocation>
        <location evidence="1">Mitochondrion inner membrane</location>
        <topology evidence="1">Multi-pass membrane protein</topology>
    </subcellularLocation>
</comment>
<gene>
    <name evidence="19" type="ORF">BXYJ_LOCUS1760</name>
</gene>
<dbReference type="PROSITE" id="PS00211">
    <property type="entry name" value="ABC_TRANSPORTER_1"/>
    <property type="match status" value="1"/>
</dbReference>
<name>A0A1I7RYF4_BURXY</name>
<reference evidence="20" key="2">
    <citation type="submission" date="2020-08" db="EMBL/GenBank/DDBJ databases">
        <authorList>
            <person name="Kikuchi T."/>
        </authorList>
    </citation>
    <scope>NUCLEOTIDE SEQUENCE</scope>
    <source>
        <strain evidence="19">Ka4C1</strain>
    </source>
</reference>
<dbReference type="InterPro" id="IPR017871">
    <property type="entry name" value="ABC_transporter-like_CS"/>
</dbReference>
<feature type="domain" description="ABC transporter" evidence="17">
    <location>
        <begin position="408"/>
        <end position="643"/>
    </location>
</feature>